<name>A0A6G6WG25_9ACTN</name>
<dbReference type="GO" id="GO:0046872">
    <property type="term" value="F:metal ion binding"/>
    <property type="evidence" value="ECO:0007669"/>
    <property type="project" value="InterPro"/>
</dbReference>
<dbReference type="RefSeq" id="WP_165235062.1">
    <property type="nucleotide sequence ID" value="NZ_CP049257.1"/>
</dbReference>
<evidence type="ECO:0000313" key="1">
    <source>
        <dbReference type="EMBL" id="QIG44159.1"/>
    </source>
</evidence>
<accession>A0A6G6WG25</accession>
<dbReference type="AlphaFoldDB" id="A0A6G6WG25"/>
<reference evidence="1 2" key="1">
    <citation type="submission" date="2020-02" db="EMBL/GenBank/DDBJ databases">
        <title>Full genome sequence of Nocardioides sp. R-3366.</title>
        <authorList>
            <person name="Im W.-T."/>
        </authorList>
    </citation>
    <scope>NUCLEOTIDE SEQUENCE [LARGE SCALE GENOMIC DNA]</scope>
    <source>
        <strain evidence="1 2">R-3366</strain>
    </source>
</reference>
<dbReference type="Proteomes" id="UP000502996">
    <property type="component" value="Chromosome"/>
</dbReference>
<protein>
    <submittedName>
        <fullName evidence="1">Uncharacterized protein</fullName>
    </submittedName>
</protein>
<sequence>MSPSGVRLLYCGDVQTGARRLRDRGHEVVVLPAAVTVDALVAVAVQEDVDVVAVEDAELGADAAAGLGADVVVFCVTSTTRDSLGAEARD</sequence>
<dbReference type="InterPro" id="IPR036724">
    <property type="entry name" value="Cobalamin-bd_sf"/>
</dbReference>
<proteinExistence type="predicted"/>
<dbReference type="GO" id="GO:0031419">
    <property type="term" value="F:cobalamin binding"/>
    <property type="evidence" value="ECO:0007669"/>
    <property type="project" value="InterPro"/>
</dbReference>
<organism evidence="1 2">
    <name type="scientific">Nocardioides anomalus</name>
    <dbReference type="NCBI Taxonomy" id="2712223"/>
    <lineage>
        <taxon>Bacteria</taxon>
        <taxon>Bacillati</taxon>
        <taxon>Actinomycetota</taxon>
        <taxon>Actinomycetes</taxon>
        <taxon>Propionibacteriales</taxon>
        <taxon>Nocardioidaceae</taxon>
        <taxon>Nocardioides</taxon>
    </lineage>
</organism>
<dbReference type="Gene3D" id="3.40.50.280">
    <property type="entry name" value="Cobalamin-binding domain"/>
    <property type="match status" value="1"/>
</dbReference>
<evidence type="ECO:0000313" key="2">
    <source>
        <dbReference type="Proteomes" id="UP000502996"/>
    </source>
</evidence>
<dbReference type="EMBL" id="CP049257">
    <property type="protein sequence ID" value="QIG44159.1"/>
    <property type="molecule type" value="Genomic_DNA"/>
</dbReference>
<dbReference type="KEGG" id="nano:G5V58_16500"/>
<dbReference type="SUPFAM" id="SSF52242">
    <property type="entry name" value="Cobalamin (vitamin B12)-binding domain"/>
    <property type="match status" value="1"/>
</dbReference>
<gene>
    <name evidence="1" type="ORF">G5V58_16500</name>
</gene>
<keyword evidence="2" id="KW-1185">Reference proteome</keyword>